<feature type="chain" id="PRO_5022907951" evidence="1">
    <location>
        <begin position="30"/>
        <end position="192"/>
    </location>
</feature>
<keyword evidence="1" id="KW-0732">Signal</keyword>
<dbReference type="EMBL" id="VOSL01000053">
    <property type="protein sequence ID" value="TXD34858.1"/>
    <property type="molecule type" value="Genomic_DNA"/>
</dbReference>
<dbReference type="RefSeq" id="WP_146974809.1">
    <property type="nucleotide sequence ID" value="NZ_VOSL01000053.1"/>
</dbReference>
<evidence type="ECO:0000313" key="2">
    <source>
        <dbReference type="EMBL" id="TXD34858.1"/>
    </source>
</evidence>
<reference evidence="2 3" key="1">
    <citation type="submission" date="2019-08" db="EMBL/GenBank/DDBJ databases">
        <title>Bradymonadales sp. TMQ2.</title>
        <authorList>
            <person name="Liang Q."/>
        </authorList>
    </citation>
    <scope>NUCLEOTIDE SEQUENCE [LARGE SCALE GENOMIC DNA]</scope>
    <source>
        <strain evidence="2 3">TMQ2</strain>
    </source>
</reference>
<evidence type="ECO:0000313" key="3">
    <source>
        <dbReference type="Proteomes" id="UP000321046"/>
    </source>
</evidence>
<dbReference type="OrthoDB" id="9883183at2"/>
<protein>
    <submittedName>
        <fullName evidence="2">Uncharacterized protein</fullName>
    </submittedName>
</protein>
<accession>A0A5C6X177</accession>
<dbReference type="AlphaFoldDB" id="A0A5C6X177"/>
<name>A0A5C6X177_9DELT</name>
<sequence length="192" mass="21799">MKLTCSNIAKRRRLLVLVQALVLLGMASCYDGLPDDYTATGEVEFYPNGSVVTQELSQCDVRYQGVYFTYEEPYDHYEFHVSCFDTGSVGWRPPATQSELDAMIREGETIALDEAYGTIIECRDGISPCATAYRECVYDSAVDTEGYSRLTRYFVERENIIDLDAAWTFHASHEFHIPGCMKGYVEFKVNVK</sequence>
<dbReference type="PROSITE" id="PS51257">
    <property type="entry name" value="PROKAR_LIPOPROTEIN"/>
    <property type="match status" value="1"/>
</dbReference>
<gene>
    <name evidence="2" type="ORF">FRC96_12420</name>
</gene>
<feature type="signal peptide" evidence="1">
    <location>
        <begin position="1"/>
        <end position="29"/>
    </location>
</feature>
<dbReference type="Proteomes" id="UP000321046">
    <property type="component" value="Unassembled WGS sequence"/>
</dbReference>
<comment type="caution">
    <text evidence="2">The sequence shown here is derived from an EMBL/GenBank/DDBJ whole genome shotgun (WGS) entry which is preliminary data.</text>
</comment>
<proteinExistence type="predicted"/>
<organism evidence="2 3">
    <name type="scientific">Lujinxingia vulgaris</name>
    <dbReference type="NCBI Taxonomy" id="2600176"/>
    <lineage>
        <taxon>Bacteria</taxon>
        <taxon>Deltaproteobacteria</taxon>
        <taxon>Bradymonadales</taxon>
        <taxon>Lujinxingiaceae</taxon>
        <taxon>Lujinxingia</taxon>
    </lineage>
</organism>
<evidence type="ECO:0000256" key="1">
    <source>
        <dbReference type="SAM" id="SignalP"/>
    </source>
</evidence>